<name>A0A4Y3ULV4_9MICO</name>
<feature type="transmembrane region" description="Helical" evidence="1">
    <location>
        <begin position="118"/>
        <end position="146"/>
    </location>
</feature>
<accession>A0A4Y3ULV4</accession>
<comment type="caution">
    <text evidence="2">The sequence shown here is derived from an EMBL/GenBank/DDBJ whole genome shotgun (WGS) entry which is preliminary data.</text>
</comment>
<feature type="transmembrane region" description="Helical" evidence="1">
    <location>
        <begin position="465"/>
        <end position="485"/>
    </location>
</feature>
<gene>
    <name evidence="2" type="ORF">FHX68_2220</name>
</gene>
<feature type="transmembrane region" description="Helical" evidence="1">
    <location>
        <begin position="511"/>
        <end position="530"/>
    </location>
</feature>
<evidence type="ECO:0000313" key="3">
    <source>
        <dbReference type="Proteomes" id="UP000319804"/>
    </source>
</evidence>
<feature type="transmembrane region" description="Helical" evidence="1">
    <location>
        <begin position="78"/>
        <end position="97"/>
    </location>
</feature>
<sequence>MSGFGPLLRQRARRDGVQLALWICGTALLAGAGYAGALTSYGDGQERAALLATVMANPVILLFRGLPSGTGESQMVVFLLLPWLLILAALMSSFLAVRHTRGDEEDGRLEMLSATPAGRWMPTVATLVHGALANVVLGLLVTAAFLANGAAAAGAILVGASCALVGLVFLGAALVAAQVMPTSRGANSLATWVLVGTFVLAGIGNALGTPSEDLTRLQSSWLTWLSPFGWAENTRAFDVDAWAPVALLAAASVALVAAALALQSRRDLGTAFIAESTGRPDARPYLRSNLALVTRLATPSIAGWVIGGVLVGALATALGAVADRVGGENPAIADVLEKLSGGEDMRTGLIVVFFIMLGVLAACAGVQTVIRARQDEVRGMAELVWASPLDRVHWLGDYVIVALAAVVLTIVGGVAGAVLGALVATDAGDLARDAAIAGAGQVLPAAVFVGLTALVFVWAPRLTIALGWMLVMLAAAIGLFGPLFGMEPGSTRISPFAAAVTPTAGGVDLGGLWWVLPSSVALVAGALALMRRRELAGG</sequence>
<keyword evidence="1" id="KW-1133">Transmembrane helix</keyword>
<dbReference type="EMBL" id="VFPS01000003">
    <property type="protein sequence ID" value="TQM98184.1"/>
    <property type="molecule type" value="Genomic_DNA"/>
</dbReference>
<feature type="transmembrane region" description="Helical" evidence="1">
    <location>
        <begin position="301"/>
        <end position="322"/>
    </location>
</feature>
<protein>
    <submittedName>
        <fullName evidence="2">ABC-2 type transport system permease protein</fullName>
    </submittedName>
</protein>
<feature type="transmembrane region" description="Helical" evidence="1">
    <location>
        <begin position="20"/>
        <end position="41"/>
    </location>
</feature>
<keyword evidence="1" id="KW-0812">Transmembrane</keyword>
<feature type="transmembrane region" description="Helical" evidence="1">
    <location>
        <begin position="435"/>
        <end position="458"/>
    </location>
</feature>
<feature type="transmembrane region" description="Helical" evidence="1">
    <location>
        <begin position="348"/>
        <end position="370"/>
    </location>
</feature>
<evidence type="ECO:0000256" key="1">
    <source>
        <dbReference type="SAM" id="Phobius"/>
    </source>
</evidence>
<feature type="transmembrane region" description="Helical" evidence="1">
    <location>
        <begin position="189"/>
        <end position="207"/>
    </location>
</feature>
<feature type="transmembrane region" description="Helical" evidence="1">
    <location>
        <begin position="398"/>
        <end position="423"/>
    </location>
</feature>
<dbReference type="OrthoDB" id="2014935at2"/>
<organism evidence="2 3">
    <name type="scientific">Microbacterium lacticum</name>
    <dbReference type="NCBI Taxonomy" id="33885"/>
    <lineage>
        <taxon>Bacteria</taxon>
        <taxon>Bacillati</taxon>
        <taxon>Actinomycetota</taxon>
        <taxon>Actinomycetes</taxon>
        <taxon>Micrococcales</taxon>
        <taxon>Microbacteriaceae</taxon>
        <taxon>Microbacterium</taxon>
    </lineage>
</organism>
<keyword evidence="3" id="KW-1185">Reference proteome</keyword>
<evidence type="ECO:0000313" key="2">
    <source>
        <dbReference type="EMBL" id="TQM98184.1"/>
    </source>
</evidence>
<dbReference type="Proteomes" id="UP000319804">
    <property type="component" value="Unassembled WGS sequence"/>
</dbReference>
<proteinExistence type="predicted"/>
<dbReference type="AlphaFoldDB" id="A0A4Y3ULV4"/>
<keyword evidence="1" id="KW-0472">Membrane</keyword>
<reference evidence="2 3" key="1">
    <citation type="submission" date="2019-06" db="EMBL/GenBank/DDBJ databases">
        <title>Sequencing the genomes of 1000 actinobacteria strains.</title>
        <authorList>
            <person name="Klenk H.-P."/>
        </authorList>
    </citation>
    <scope>NUCLEOTIDE SEQUENCE [LARGE SCALE GENOMIC DNA]</scope>
    <source>
        <strain evidence="2 3">DSM 20427</strain>
    </source>
</reference>
<dbReference type="RefSeq" id="WP_141380329.1">
    <property type="nucleotide sequence ID" value="NZ_BJNA01000020.1"/>
</dbReference>
<feature type="transmembrane region" description="Helical" evidence="1">
    <location>
        <begin position="241"/>
        <end position="262"/>
    </location>
</feature>
<feature type="transmembrane region" description="Helical" evidence="1">
    <location>
        <begin position="152"/>
        <end position="177"/>
    </location>
</feature>